<proteinExistence type="predicted"/>
<comment type="caution">
    <text evidence="2">The sequence shown here is derived from an EMBL/GenBank/DDBJ whole genome shotgun (WGS) entry which is preliminary data.</text>
</comment>
<dbReference type="EMBL" id="SODP01000001">
    <property type="protein sequence ID" value="TDW76776.1"/>
    <property type="molecule type" value="Genomic_DNA"/>
</dbReference>
<reference evidence="2 3" key="1">
    <citation type="submission" date="2019-03" db="EMBL/GenBank/DDBJ databases">
        <title>Genomic Encyclopedia of Type Strains, Phase III (KMG-III): the genomes of soil and plant-associated and newly described type strains.</title>
        <authorList>
            <person name="Whitman W."/>
        </authorList>
    </citation>
    <scope>NUCLEOTIDE SEQUENCE [LARGE SCALE GENOMIC DNA]</scope>
    <source>
        <strain evidence="2 3">VKM Ac-2573</strain>
    </source>
</reference>
<dbReference type="AlphaFoldDB" id="A0A4R8CL71"/>
<evidence type="ECO:0008006" key="4">
    <source>
        <dbReference type="Google" id="ProtNLM"/>
    </source>
</evidence>
<evidence type="ECO:0000313" key="2">
    <source>
        <dbReference type="EMBL" id="TDW76776.1"/>
    </source>
</evidence>
<dbReference type="SUPFAM" id="SSF55729">
    <property type="entry name" value="Acyl-CoA N-acyltransferases (Nat)"/>
    <property type="match status" value="1"/>
</dbReference>
<dbReference type="Proteomes" id="UP000295146">
    <property type="component" value="Unassembled WGS sequence"/>
</dbReference>
<name>A0A4R8CL71_9ACTN</name>
<feature type="compositionally biased region" description="Basic and acidic residues" evidence="1">
    <location>
        <begin position="39"/>
        <end position="57"/>
    </location>
</feature>
<dbReference type="Gene3D" id="3.40.630.30">
    <property type="match status" value="1"/>
</dbReference>
<keyword evidence="3" id="KW-1185">Reference proteome</keyword>
<dbReference type="InterPro" id="IPR016181">
    <property type="entry name" value="Acyl_CoA_acyltransferase"/>
</dbReference>
<organism evidence="2 3">
    <name type="scientific">Kribbella pratensis</name>
    <dbReference type="NCBI Taxonomy" id="2512112"/>
    <lineage>
        <taxon>Bacteria</taxon>
        <taxon>Bacillati</taxon>
        <taxon>Actinomycetota</taxon>
        <taxon>Actinomycetes</taxon>
        <taxon>Propionibacteriales</taxon>
        <taxon>Kribbellaceae</taxon>
        <taxon>Kribbella</taxon>
    </lineage>
</organism>
<accession>A0A4R8CL71</accession>
<protein>
    <recommendedName>
        <fullName evidence="4">Acetyltransferase (GNAT) family protein</fullName>
    </recommendedName>
</protein>
<evidence type="ECO:0000256" key="1">
    <source>
        <dbReference type="SAM" id="MobiDB-lite"/>
    </source>
</evidence>
<sequence>MTDPIRTERLVLREPEARDRTAVIELFTSPDVGTYIGGPRDRDELERAVPESPEKRPGLFVVDLGG</sequence>
<evidence type="ECO:0000313" key="3">
    <source>
        <dbReference type="Proteomes" id="UP000295146"/>
    </source>
</evidence>
<gene>
    <name evidence="2" type="ORF">EV653_1935</name>
</gene>
<feature type="region of interest" description="Disordered" evidence="1">
    <location>
        <begin position="34"/>
        <end position="66"/>
    </location>
</feature>
<dbReference type="RefSeq" id="WP_202871524.1">
    <property type="nucleotide sequence ID" value="NZ_SODP01000001.1"/>
</dbReference>